<dbReference type="CDD" id="cd02440">
    <property type="entry name" value="AdoMet_MTases"/>
    <property type="match status" value="1"/>
</dbReference>
<organism evidence="3 4">
    <name type="scientific">Fusobacterium pseudoperiodonticum</name>
    <dbReference type="NCBI Taxonomy" id="2663009"/>
    <lineage>
        <taxon>Bacteria</taxon>
        <taxon>Fusobacteriati</taxon>
        <taxon>Fusobacteriota</taxon>
        <taxon>Fusobacteriia</taxon>
        <taxon>Fusobacteriales</taxon>
        <taxon>Fusobacteriaceae</taxon>
        <taxon>Fusobacterium</taxon>
    </lineage>
</organism>
<dbReference type="AlphaFoldDB" id="A0A2D3NWZ1"/>
<dbReference type="PANTHER" id="PTHR43667">
    <property type="entry name" value="CYCLOPROPANE-FATTY-ACYL-PHOSPHOLIPID SYNTHASE"/>
    <property type="match status" value="1"/>
</dbReference>
<evidence type="ECO:0000259" key="2">
    <source>
        <dbReference type="Pfam" id="PF10119"/>
    </source>
</evidence>
<dbReference type="Proteomes" id="UP000230056">
    <property type="component" value="Chromosome"/>
</dbReference>
<evidence type="ECO:0000313" key="4">
    <source>
        <dbReference type="Proteomes" id="UP000230056"/>
    </source>
</evidence>
<sequence length="514" mass="59925">MDQNAEKNEKLESSYDENPYISKTYYHTQPEKLKSNLRLLDFISPDLKNAKVLEIGCSFGGNIIPFAIENPEATVVGVDLSKVQVDEGNKIIDFLGLKNIRIYHKNILDYNEHFEQFDYIICHGVFSWVDENVQKGILKFIKKHLTKNGLAMISYNTYPGWKSLEVSKDAMKFRNRMLAKQNRDVTGKNQIAYGKGILEFLDEYSGLNKRIKDNFAYVAQKNDYYLLHEYFEVYNTPFYVYDFNELLETEGLSHVVDSYLQKSFPFLSNEILDKIENDCQNDYIGKEQYYDYLTDCQFRSSIITHTDNIKDINISRNIKIDSIKALNYRGFYVKNEEGKYVIGEDKEVVESDKKALFLETVAKHYPNTVTVEELEKELGDKLTTVEICEILLVLIYQRKIEVYNDKLTVNKEEKLRISDRYRKYVEYFAETKFPVISSYGLSGINDLGLDLLRANVMLLFDGTRTDDYIVEILKAKHARDEIKVDNTDSKAVETILKEYVATIRTIIEENFLNK</sequence>
<dbReference type="InterPro" id="IPR050723">
    <property type="entry name" value="CFA/CMAS"/>
</dbReference>
<feature type="domain" description="Methyltransferase type 12" evidence="1">
    <location>
        <begin position="53"/>
        <end position="150"/>
    </location>
</feature>
<dbReference type="Pfam" id="PF08242">
    <property type="entry name" value="Methyltransf_12"/>
    <property type="match status" value="1"/>
</dbReference>
<dbReference type="Gene3D" id="3.40.50.150">
    <property type="entry name" value="Vaccinia Virus protein VP39"/>
    <property type="match status" value="1"/>
</dbReference>
<dbReference type="InterPro" id="IPR013217">
    <property type="entry name" value="Methyltransf_12"/>
</dbReference>
<dbReference type="RefSeq" id="WP_100025248.1">
    <property type="nucleotide sequence ID" value="NZ_CP024699.1"/>
</dbReference>
<dbReference type="InterPro" id="IPR018773">
    <property type="entry name" value="MeTrfase_reg_dom_prd"/>
</dbReference>
<dbReference type="SUPFAM" id="SSF53335">
    <property type="entry name" value="S-adenosyl-L-methionine-dependent methyltransferases"/>
    <property type="match status" value="1"/>
</dbReference>
<keyword evidence="3" id="KW-0489">Methyltransferase</keyword>
<evidence type="ECO:0000259" key="1">
    <source>
        <dbReference type="Pfam" id="PF08242"/>
    </source>
</evidence>
<keyword evidence="3" id="KW-0808">Transferase</keyword>
<protein>
    <submittedName>
        <fullName evidence="3">Methyltransferase</fullName>
    </submittedName>
</protein>
<dbReference type="EMBL" id="CP024699">
    <property type="protein sequence ID" value="ATV59943.1"/>
    <property type="molecule type" value="Genomic_DNA"/>
</dbReference>
<feature type="domain" description="Methyltransferase regulatory" evidence="2">
    <location>
        <begin position="222"/>
        <end position="305"/>
    </location>
</feature>
<gene>
    <name evidence="3" type="ORF">CTM72_09605</name>
</gene>
<dbReference type="GO" id="GO:0032259">
    <property type="term" value="P:methylation"/>
    <property type="evidence" value="ECO:0007669"/>
    <property type="project" value="UniProtKB-KW"/>
</dbReference>
<dbReference type="Pfam" id="PF10119">
    <property type="entry name" value="MethyTransf_Reg"/>
    <property type="match status" value="1"/>
</dbReference>
<accession>A0A2D3NWZ1</accession>
<dbReference type="InterPro" id="IPR029063">
    <property type="entry name" value="SAM-dependent_MTases_sf"/>
</dbReference>
<evidence type="ECO:0000313" key="3">
    <source>
        <dbReference type="EMBL" id="ATV59943.1"/>
    </source>
</evidence>
<proteinExistence type="predicted"/>
<reference evidence="3 4" key="1">
    <citation type="submission" date="2017-11" db="EMBL/GenBank/DDBJ databases">
        <title>Genome sequencing of Fusobacterium periodonticum KCOM 1261.</title>
        <authorList>
            <person name="Kook J.-K."/>
            <person name="Park S.-N."/>
            <person name="Lim Y.K."/>
        </authorList>
    </citation>
    <scope>NUCLEOTIDE SEQUENCE [LARGE SCALE GENOMIC DNA]</scope>
    <source>
        <strain evidence="3 4">KCOM 1261</strain>
    </source>
</reference>
<dbReference type="PANTHER" id="PTHR43667:SF2">
    <property type="entry name" value="FATTY ACID C-METHYL TRANSFERASE"/>
    <property type="match status" value="1"/>
</dbReference>
<dbReference type="GO" id="GO:0008168">
    <property type="term" value="F:methyltransferase activity"/>
    <property type="evidence" value="ECO:0007669"/>
    <property type="project" value="UniProtKB-KW"/>
</dbReference>
<name>A0A2D3NWZ1_9FUSO</name>